<protein>
    <submittedName>
        <fullName evidence="1">Uncharacterized protein</fullName>
    </submittedName>
</protein>
<proteinExistence type="predicted"/>
<name>A0A8D8PYJ7_9HEMI</name>
<accession>A0A8D8PYJ7</accession>
<organism evidence="1">
    <name type="scientific">Cacopsylla melanoneura</name>
    <dbReference type="NCBI Taxonomy" id="428564"/>
    <lineage>
        <taxon>Eukaryota</taxon>
        <taxon>Metazoa</taxon>
        <taxon>Ecdysozoa</taxon>
        <taxon>Arthropoda</taxon>
        <taxon>Hexapoda</taxon>
        <taxon>Insecta</taxon>
        <taxon>Pterygota</taxon>
        <taxon>Neoptera</taxon>
        <taxon>Paraneoptera</taxon>
        <taxon>Hemiptera</taxon>
        <taxon>Sternorrhyncha</taxon>
        <taxon>Psylloidea</taxon>
        <taxon>Psyllidae</taxon>
        <taxon>Psyllinae</taxon>
        <taxon>Cacopsylla</taxon>
    </lineage>
</organism>
<sequence>MGFVTPCTLLGTGTSLLRSRRVTATHTTGRKQEPVHEDTLTVVIRIVSKETMPFVFLFTSTICRTATCLGFRAHLLVDGLLKMFRIDNGAYFTRTIAGPVRGHYVYLALTRVHPPRIIFVRGRQRLSRFPLALVLFRQQNIVNIICPIMDMSLSIARVRVPLLRLRRTVVRAHGELSVHSPHQSFVVVDEFLDFVYWVSAPCCRTIELVVSFYTGWSSDEISFDFIS</sequence>
<evidence type="ECO:0000313" key="1">
    <source>
        <dbReference type="EMBL" id="CAG6619942.1"/>
    </source>
</evidence>
<reference evidence="1" key="1">
    <citation type="submission" date="2021-05" db="EMBL/GenBank/DDBJ databases">
        <authorList>
            <person name="Alioto T."/>
            <person name="Alioto T."/>
            <person name="Gomez Garrido J."/>
        </authorList>
    </citation>
    <scope>NUCLEOTIDE SEQUENCE</scope>
</reference>
<dbReference type="EMBL" id="HBUF01046583">
    <property type="protein sequence ID" value="CAG6619945.1"/>
    <property type="molecule type" value="Transcribed_RNA"/>
</dbReference>
<dbReference type="AlphaFoldDB" id="A0A8D8PYJ7"/>
<dbReference type="EMBL" id="HBUF01046582">
    <property type="protein sequence ID" value="CAG6619942.1"/>
    <property type="molecule type" value="Transcribed_RNA"/>
</dbReference>